<dbReference type="InterPro" id="IPR043128">
    <property type="entry name" value="Rev_trsase/Diguanyl_cyclase"/>
</dbReference>
<dbReference type="SUPFAM" id="SSF52172">
    <property type="entry name" value="CheY-like"/>
    <property type="match status" value="1"/>
</dbReference>
<accession>A0A285S603</accession>
<dbReference type="Gene3D" id="3.30.70.270">
    <property type="match status" value="1"/>
</dbReference>
<dbReference type="GO" id="GO:0052621">
    <property type="term" value="F:diguanylate cyclase activity"/>
    <property type="evidence" value="ECO:0007669"/>
    <property type="project" value="UniProtKB-EC"/>
</dbReference>
<dbReference type="CDD" id="cd01949">
    <property type="entry name" value="GGDEF"/>
    <property type="match status" value="1"/>
</dbReference>
<dbReference type="PROSITE" id="PS50110">
    <property type="entry name" value="RESPONSE_REGULATORY"/>
    <property type="match status" value="1"/>
</dbReference>
<evidence type="ECO:0000256" key="3">
    <source>
        <dbReference type="PROSITE-ProRule" id="PRU00169"/>
    </source>
</evidence>
<evidence type="ECO:0000313" key="6">
    <source>
        <dbReference type="EMBL" id="SOC02792.1"/>
    </source>
</evidence>
<dbReference type="InterPro" id="IPR011006">
    <property type="entry name" value="CheY-like_superfamily"/>
</dbReference>
<dbReference type="SMART" id="SM00448">
    <property type="entry name" value="REC"/>
    <property type="match status" value="1"/>
</dbReference>
<dbReference type="OrthoDB" id="9812260at2"/>
<gene>
    <name evidence="6" type="ORF">SAMN05877831_103231</name>
</gene>
<dbReference type="SUPFAM" id="SSF55073">
    <property type="entry name" value="Nucleotide cyclase"/>
    <property type="match status" value="1"/>
</dbReference>
<evidence type="ECO:0000256" key="2">
    <source>
        <dbReference type="ARBA" id="ARBA00034247"/>
    </source>
</evidence>
<dbReference type="InterPro" id="IPR050469">
    <property type="entry name" value="Diguanylate_Cyclase"/>
</dbReference>
<keyword evidence="3" id="KW-0597">Phosphoprotein</keyword>
<dbReference type="Gene3D" id="3.40.50.2300">
    <property type="match status" value="1"/>
</dbReference>
<dbReference type="PANTHER" id="PTHR45138">
    <property type="entry name" value="REGULATORY COMPONENTS OF SENSORY TRANSDUCTION SYSTEM"/>
    <property type="match status" value="1"/>
</dbReference>
<feature type="domain" description="Response regulatory" evidence="4">
    <location>
        <begin position="4"/>
        <end position="120"/>
    </location>
</feature>
<evidence type="ECO:0000259" key="5">
    <source>
        <dbReference type="PROSITE" id="PS50887"/>
    </source>
</evidence>
<evidence type="ECO:0000259" key="4">
    <source>
        <dbReference type="PROSITE" id="PS50110"/>
    </source>
</evidence>
<dbReference type="InterPro" id="IPR000160">
    <property type="entry name" value="GGDEF_dom"/>
</dbReference>
<dbReference type="GO" id="GO:0005886">
    <property type="term" value="C:plasma membrane"/>
    <property type="evidence" value="ECO:0007669"/>
    <property type="project" value="TreeGrafter"/>
</dbReference>
<dbReference type="EMBL" id="OBMT01000003">
    <property type="protein sequence ID" value="SOC02792.1"/>
    <property type="molecule type" value="Genomic_DNA"/>
</dbReference>
<dbReference type="GO" id="GO:1902201">
    <property type="term" value="P:negative regulation of bacterial-type flagellum-dependent cell motility"/>
    <property type="evidence" value="ECO:0007669"/>
    <property type="project" value="TreeGrafter"/>
</dbReference>
<dbReference type="InterPro" id="IPR029787">
    <property type="entry name" value="Nucleotide_cyclase"/>
</dbReference>
<evidence type="ECO:0000256" key="1">
    <source>
        <dbReference type="ARBA" id="ARBA00012528"/>
    </source>
</evidence>
<feature type="domain" description="GGDEF" evidence="5">
    <location>
        <begin position="327"/>
        <end position="467"/>
    </location>
</feature>
<dbReference type="GO" id="GO:0000160">
    <property type="term" value="P:phosphorelay signal transduction system"/>
    <property type="evidence" value="ECO:0007669"/>
    <property type="project" value="InterPro"/>
</dbReference>
<name>A0A285S603_9RHOB</name>
<dbReference type="Pfam" id="PF00072">
    <property type="entry name" value="Response_reg"/>
    <property type="match status" value="1"/>
</dbReference>
<protein>
    <recommendedName>
        <fullName evidence="1">diguanylate cyclase</fullName>
        <ecNumber evidence="1">2.7.7.65</ecNumber>
    </recommendedName>
</protein>
<dbReference type="SMART" id="SM00267">
    <property type="entry name" value="GGDEF"/>
    <property type="match status" value="1"/>
</dbReference>
<proteinExistence type="predicted"/>
<comment type="catalytic activity">
    <reaction evidence="2">
        <text>2 GTP = 3',3'-c-di-GMP + 2 diphosphate</text>
        <dbReference type="Rhea" id="RHEA:24898"/>
        <dbReference type="ChEBI" id="CHEBI:33019"/>
        <dbReference type="ChEBI" id="CHEBI:37565"/>
        <dbReference type="ChEBI" id="CHEBI:58805"/>
        <dbReference type="EC" id="2.7.7.65"/>
    </reaction>
</comment>
<dbReference type="NCBIfam" id="TIGR00254">
    <property type="entry name" value="GGDEF"/>
    <property type="match status" value="1"/>
</dbReference>
<feature type="modified residue" description="4-aspartylphosphate" evidence="3">
    <location>
        <position position="53"/>
    </location>
</feature>
<dbReference type="FunFam" id="3.30.70.270:FF:000001">
    <property type="entry name" value="Diguanylate cyclase domain protein"/>
    <property type="match status" value="1"/>
</dbReference>
<keyword evidence="7" id="KW-1185">Reference proteome</keyword>
<dbReference type="Pfam" id="PF00990">
    <property type="entry name" value="GGDEF"/>
    <property type="match status" value="1"/>
</dbReference>
<organism evidence="6 7">
    <name type="scientific">Rhodobacter maris</name>
    <dbReference type="NCBI Taxonomy" id="446682"/>
    <lineage>
        <taxon>Bacteria</taxon>
        <taxon>Pseudomonadati</taxon>
        <taxon>Pseudomonadota</taxon>
        <taxon>Alphaproteobacteria</taxon>
        <taxon>Rhodobacterales</taxon>
        <taxon>Rhodobacter group</taxon>
        <taxon>Rhodobacter</taxon>
    </lineage>
</organism>
<sequence>MAGKVLIVDDVATNRIVLKVKLAGARYETIQAGTGAAALRMVAQESPDLVLLDVQLPDMSGLDVCRRLKADPASRHLPVIVVTAFPTPELRLEALRMGADDFIVKPFEELTLLARLRALMRMRETDEELRLRETTCQDLGFAEAAAPAIEPPARIGLVAPDRETCVSWKNAMARFLPQDTLRVLDYQGALSAAAESPPLDAYVIAADLTRPGEGLRLMSELRSRTGSRHAVICIGVPEAARETSAVALDLGASDVTPGRLTEPALAEEAALRLRAQIARKRRHDRQRERVADGLRLALVDPLTGLYNRRYAMPHLARLAERSRLSGRSFALMALDLDRFKSVNDTYGHPAGDAVLVEVARRLTMNLRQVDLVARIGGEEFLVAMPETTLEAARIAAERLCRMIEETPFNLPGGLRLDITVSIGLAIGGGTSNLGSEPEAIEQLIHQADRALLGSKAEGRNQVTVFQRGAA</sequence>
<dbReference type="AlphaFoldDB" id="A0A285S603"/>
<dbReference type="PROSITE" id="PS50887">
    <property type="entry name" value="GGDEF"/>
    <property type="match status" value="1"/>
</dbReference>
<reference evidence="7" key="1">
    <citation type="submission" date="2017-08" db="EMBL/GenBank/DDBJ databases">
        <authorList>
            <person name="Varghese N."/>
            <person name="Submissions S."/>
        </authorList>
    </citation>
    <scope>NUCLEOTIDE SEQUENCE [LARGE SCALE GENOMIC DNA]</scope>
    <source>
        <strain evidence="7">JA276</strain>
    </source>
</reference>
<dbReference type="PANTHER" id="PTHR45138:SF9">
    <property type="entry name" value="DIGUANYLATE CYCLASE DGCM-RELATED"/>
    <property type="match status" value="1"/>
</dbReference>
<dbReference type="GO" id="GO:0043709">
    <property type="term" value="P:cell adhesion involved in single-species biofilm formation"/>
    <property type="evidence" value="ECO:0007669"/>
    <property type="project" value="TreeGrafter"/>
</dbReference>
<dbReference type="RefSeq" id="WP_097069434.1">
    <property type="nucleotide sequence ID" value="NZ_OBMT01000003.1"/>
</dbReference>
<dbReference type="EC" id="2.7.7.65" evidence="1"/>
<dbReference type="InterPro" id="IPR001789">
    <property type="entry name" value="Sig_transdc_resp-reg_receiver"/>
</dbReference>
<dbReference type="Proteomes" id="UP000219111">
    <property type="component" value="Unassembled WGS sequence"/>
</dbReference>
<evidence type="ECO:0000313" key="7">
    <source>
        <dbReference type="Proteomes" id="UP000219111"/>
    </source>
</evidence>